<feature type="region of interest" description="Disordered" evidence="1">
    <location>
        <begin position="49"/>
        <end position="147"/>
    </location>
</feature>
<feature type="compositionally biased region" description="Basic and acidic residues" evidence="1">
    <location>
        <begin position="77"/>
        <end position="99"/>
    </location>
</feature>
<dbReference type="EMBL" id="KI394767">
    <property type="protein sequence ID" value="ERN01069.1"/>
    <property type="molecule type" value="Genomic_DNA"/>
</dbReference>
<name>W1P0B4_AMBTC</name>
<sequence length="147" mass="16528">MYPDRSSAPTSINAYGSQLEGPFGLLCEARGQVRSTALPSRYTRIKPCEAQKLQERTAKQRGDEGEAKLTHPASGVHKHEASRERERKTERPCRADPRKAKLGTAIPRNMGAKPTEKGRTDRMNEWIGTFTGCDQKGKDMRGQRMER</sequence>
<accession>W1P0B4</accession>
<feature type="compositionally biased region" description="Basic and acidic residues" evidence="1">
    <location>
        <begin position="114"/>
        <end position="124"/>
    </location>
</feature>
<dbReference type="AlphaFoldDB" id="W1P0B4"/>
<evidence type="ECO:0000313" key="2">
    <source>
        <dbReference type="EMBL" id="ERN01069.1"/>
    </source>
</evidence>
<evidence type="ECO:0000313" key="3">
    <source>
        <dbReference type="Proteomes" id="UP000017836"/>
    </source>
</evidence>
<reference evidence="3" key="1">
    <citation type="journal article" date="2013" name="Science">
        <title>The Amborella genome and the evolution of flowering plants.</title>
        <authorList>
            <consortium name="Amborella Genome Project"/>
        </authorList>
    </citation>
    <scope>NUCLEOTIDE SEQUENCE [LARGE SCALE GENOMIC DNA]</scope>
</reference>
<feature type="compositionally biased region" description="Basic and acidic residues" evidence="1">
    <location>
        <begin position="135"/>
        <end position="147"/>
    </location>
</feature>
<dbReference type="HOGENOM" id="CLU_1770534_0_0_1"/>
<gene>
    <name evidence="2" type="ORF">AMTR_s00002p00173910</name>
</gene>
<proteinExistence type="predicted"/>
<feature type="compositionally biased region" description="Basic and acidic residues" evidence="1">
    <location>
        <begin position="49"/>
        <end position="69"/>
    </location>
</feature>
<dbReference type="Proteomes" id="UP000017836">
    <property type="component" value="Unassembled WGS sequence"/>
</dbReference>
<dbReference type="Gramene" id="ERN01069">
    <property type="protein sequence ID" value="ERN01069"/>
    <property type="gene ID" value="AMTR_s00002p00173910"/>
</dbReference>
<keyword evidence="3" id="KW-1185">Reference proteome</keyword>
<organism evidence="2 3">
    <name type="scientific">Amborella trichopoda</name>
    <dbReference type="NCBI Taxonomy" id="13333"/>
    <lineage>
        <taxon>Eukaryota</taxon>
        <taxon>Viridiplantae</taxon>
        <taxon>Streptophyta</taxon>
        <taxon>Embryophyta</taxon>
        <taxon>Tracheophyta</taxon>
        <taxon>Spermatophyta</taxon>
        <taxon>Magnoliopsida</taxon>
        <taxon>Amborellales</taxon>
        <taxon>Amborellaceae</taxon>
        <taxon>Amborella</taxon>
    </lineage>
</organism>
<protein>
    <submittedName>
        <fullName evidence="2">Uncharacterized protein</fullName>
    </submittedName>
</protein>
<evidence type="ECO:0000256" key="1">
    <source>
        <dbReference type="SAM" id="MobiDB-lite"/>
    </source>
</evidence>